<evidence type="ECO:0000313" key="2">
    <source>
        <dbReference type="Proteomes" id="UP001206925"/>
    </source>
</evidence>
<comment type="caution">
    <text evidence="1">The sequence shown here is derived from an EMBL/GenBank/DDBJ whole genome shotgun (WGS) entry which is preliminary data.</text>
</comment>
<keyword evidence="2" id="KW-1185">Reference proteome</keyword>
<sequence length="166" mass="18627">HQRGLEEEKYLERDGVGDDDGGLFATLPATLAYNDGLRCVSMDVVVVVISRVFPLTAYAVEKFAWAKRISDAVSCYHSSYYNNYNSHSLSSFHDLEIWPTSSLEDTEFEEQGYNGKVDGWTNDAQVLSDDYGIADDLVEKITKLGLCFNSYEISFANRPQKVLALC</sequence>
<gene>
    <name evidence="1" type="ORF">M8C21_001164</name>
</gene>
<evidence type="ECO:0000313" key="1">
    <source>
        <dbReference type="EMBL" id="KAI7733950.1"/>
    </source>
</evidence>
<proteinExistence type="predicted"/>
<feature type="non-terminal residue" evidence="1">
    <location>
        <position position="1"/>
    </location>
</feature>
<dbReference type="AlphaFoldDB" id="A0AAD5C2S5"/>
<protein>
    <submittedName>
        <fullName evidence="1">Uncharacterized protein</fullName>
    </submittedName>
</protein>
<accession>A0AAD5C2S5</accession>
<dbReference type="Proteomes" id="UP001206925">
    <property type="component" value="Unassembled WGS sequence"/>
</dbReference>
<dbReference type="EMBL" id="JAMZMK010009874">
    <property type="protein sequence ID" value="KAI7733950.1"/>
    <property type="molecule type" value="Genomic_DNA"/>
</dbReference>
<reference evidence="1" key="1">
    <citation type="submission" date="2022-06" db="EMBL/GenBank/DDBJ databases">
        <title>Uncovering the hologenomic basis of an extraordinary plant invasion.</title>
        <authorList>
            <person name="Bieker V.C."/>
            <person name="Martin M.D."/>
            <person name="Gilbert T."/>
            <person name="Hodgins K."/>
            <person name="Battlay P."/>
            <person name="Petersen B."/>
            <person name="Wilson J."/>
        </authorList>
    </citation>
    <scope>NUCLEOTIDE SEQUENCE</scope>
    <source>
        <strain evidence="1">AA19_3_7</strain>
        <tissue evidence="1">Leaf</tissue>
    </source>
</reference>
<organism evidence="1 2">
    <name type="scientific">Ambrosia artemisiifolia</name>
    <name type="common">Common ragweed</name>
    <dbReference type="NCBI Taxonomy" id="4212"/>
    <lineage>
        <taxon>Eukaryota</taxon>
        <taxon>Viridiplantae</taxon>
        <taxon>Streptophyta</taxon>
        <taxon>Embryophyta</taxon>
        <taxon>Tracheophyta</taxon>
        <taxon>Spermatophyta</taxon>
        <taxon>Magnoliopsida</taxon>
        <taxon>eudicotyledons</taxon>
        <taxon>Gunneridae</taxon>
        <taxon>Pentapetalae</taxon>
        <taxon>asterids</taxon>
        <taxon>campanulids</taxon>
        <taxon>Asterales</taxon>
        <taxon>Asteraceae</taxon>
        <taxon>Asteroideae</taxon>
        <taxon>Heliantheae alliance</taxon>
        <taxon>Heliantheae</taxon>
        <taxon>Ambrosia</taxon>
    </lineage>
</organism>
<name>A0AAD5C2S5_AMBAR</name>